<comment type="caution">
    <text evidence="3">The sequence shown here is derived from an EMBL/GenBank/DDBJ whole genome shotgun (WGS) entry which is preliminary data.</text>
</comment>
<sequence length="220" mass="24017">MEKNWAKISVQVSIAGVLVAILAIPANWPKVQRILGVSDVPLPAPPVLANKDGRVNHQPGSKSHQANPKENVKEIDEVVFYLRQCSLSADTLPALRAISCELDVRSTRTRDVKIAFTATNILAVSSCGSNLTATDSIEIGDVTSLGSGVISDNLAAGARLTLRLELPTGRVCDGLQLLRINSEIGEDMVSVEFREIPVSISGDRYEDQPWFFRIRRWLLS</sequence>
<feature type="transmembrane region" description="Helical" evidence="2">
    <location>
        <begin position="12"/>
        <end position="28"/>
    </location>
</feature>
<feature type="compositionally biased region" description="Polar residues" evidence="1">
    <location>
        <begin position="58"/>
        <end position="68"/>
    </location>
</feature>
<keyword evidence="2" id="KW-0472">Membrane</keyword>
<accession>A0A7W2IM62</accession>
<keyword evidence="4" id="KW-1185">Reference proteome</keyword>
<dbReference type="RefSeq" id="WP_182155454.1">
    <property type="nucleotide sequence ID" value="NZ_JACEZU010000009.1"/>
</dbReference>
<evidence type="ECO:0000313" key="4">
    <source>
        <dbReference type="Proteomes" id="UP000573499"/>
    </source>
</evidence>
<evidence type="ECO:0000256" key="1">
    <source>
        <dbReference type="SAM" id="MobiDB-lite"/>
    </source>
</evidence>
<evidence type="ECO:0000313" key="3">
    <source>
        <dbReference type="EMBL" id="MBA5689162.1"/>
    </source>
</evidence>
<feature type="region of interest" description="Disordered" evidence="1">
    <location>
        <begin position="48"/>
        <end position="69"/>
    </location>
</feature>
<reference evidence="3 4" key="1">
    <citation type="submission" date="2020-07" db="EMBL/GenBank/DDBJ databases">
        <title>Novel species isolated from subtropical streams in China.</title>
        <authorList>
            <person name="Lu H."/>
        </authorList>
    </citation>
    <scope>NUCLEOTIDE SEQUENCE [LARGE SCALE GENOMIC DNA]</scope>
    <source>
        <strain evidence="3 4">LX47W</strain>
    </source>
</reference>
<dbReference type="AlphaFoldDB" id="A0A7W2IM62"/>
<evidence type="ECO:0000256" key="2">
    <source>
        <dbReference type="SAM" id="Phobius"/>
    </source>
</evidence>
<keyword evidence="2" id="KW-0812">Transmembrane</keyword>
<keyword evidence="2" id="KW-1133">Transmembrane helix</keyword>
<gene>
    <name evidence="3" type="ORF">H3H39_19140</name>
</gene>
<dbReference type="EMBL" id="JACEZU010000009">
    <property type="protein sequence ID" value="MBA5689162.1"/>
    <property type="molecule type" value="Genomic_DNA"/>
</dbReference>
<proteinExistence type="predicted"/>
<dbReference type="Proteomes" id="UP000573499">
    <property type="component" value="Unassembled WGS sequence"/>
</dbReference>
<organism evidence="3 4">
    <name type="scientific">Rugamonas apoptosis</name>
    <dbReference type="NCBI Taxonomy" id="2758570"/>
    <lineage>
        <taxon>Bacteria</taxon>
        <taxon>Pseudomonadati</taxon>
        <taxon>Pseudomonadota</taxon>
        <taxon>Betaproteobacteria</taxon>
        <taxon>Burkholderiales</taxon>
        <taxon>Oxalobacteraceae</taxon>
        <taxon>Telluria group</taxon>
        <taxon>Rugamonas</taxon>
    </lineage>
</organism>
<protein>
    <submittedName>
        <fullName evidence="3">Uncharacterized protein</fullName>
    </submittedName>
</protein>
<name>A0A7W2IM62_9BURK</name>